<accession>A0ABT6ZQH7</accession>
<organism evidence="11 12">
    <name type="scientific">Streptomyces iconiensis</name>
    <dbReference type="NCBI Taxonomy" id="1384038"/>
    <lineage>
        <taxon>Bacteria</taxon>
        <taxon>Bacillati</taxon>
        <taxon>Actinomycetota</taxon>
        <taxon>Actinomycetes</taxon>
        <taxon>Kitasatosporales</taxon>
        <taxon>Streptomycetaceae</taxon>
        <taxon>Streptomyces</taxon>
    </lineage>
</organism>
<feature type="transmembrane region" description="Helical" evidence="9">
    <location>
        <begin position="29"/>
        <end position="54"/>
    </location>
</feature>
<feature type="transmembrane region" description="Helical" evidence="9">
    <location>
        <begin position="66"/>
        <end position="84"/>
    </location>
</feature>
<feature type="domain" description="Major facilitator superfamily (MFS) profile" evidence="10">
    <location>
        <begin position="29"/>
        <end position="459"/>
    </location>
</feature>
<protein>
    <submittedName>
        <fullName evidence="11">Sugar porter family MFS transporter</fullName>
    </submittedName>
</protein>
<evidence type="ECO:0000256" key="6">
    <source>
        <dbReference type="ARBA" id="ARBA00023136"/>
    </source>
</evidence>
<evidence type="ECO:0000256" key="4">
    <source>
        <dbReference type="ARBA" id="ARBA00022692"/>
    </source>
</evidence>
<feature type="transmembrane region" description="Helical" evidence="9">
    <location>
        <begin position="153"/>
        <end position="171"/>
    </location>
</feature>
<feature type="transmembrane region" description="Helical" evidence="9">
    <location>
        <begin position="275"/>
        <end position="297"/>
    </location>
</feature>
<feature type="transmembrane region" description="Helical" evidence="9">
    <location>
        <begin position="343"/>
        <end position="363"/>
    </location>
</feature>
<dbReference type="PANTHER" id="PTHR48020">
    <property type="entry name" value="PROTON MYO-INOSITOL COTRANSPORTER"/>
    <property type="match status" value="1"/>
</dbReference>
<keyword evidence="6 9" id="KW-0472">Membrane</keyword>
<dbReference type="EMBL" id="JANCPR020000004">
    <property type="protein sequence ID" value="MDJ1131303.1"/>
    <property type="molecule type" value="Genomic_DNA"/>
</dbReference>
<comment type="similarity">
    <text evidence="2 7">Belongs to the major facilitator superfamily. Sugar transporter (TC 2.A.1.1) family.</text>
</comment>
<feature type="transmembrane region" description="Helical" evidence="9">
    <location>
        <begin position="369"/>
        <end position="393"/>
    </location>
</feature>
<dbReference type="InterPro" id="IPR003663">
    <property type="entry name" value="Sugar/inositol_transpt"/>
</dbReference>
<evidence type="ECO:0000256" key="2">
    <source>
        <dbReference type="ARBA" id="ARBA00010992"/>
    </source>
</evidence>
<dbReference type="PROSITE" id="PS00217">
    <property type="entry name" value="SUGAR_TRANSPORT_2"/>
    <property type="match status" value="1"/>
</dbReference>
<keyword evidence="5 9" id="KW-1133">Transmembrane helix</keyword>
<dbReference type="PROSITE" id="PS00216">
    <property type="entry name" value="SUGAR_TRANSPORT_1"/>
    <property type="match status" value="2"/>
</dbReference>
<evidence type="ECO:0000313" key="12">
    <source>
        <dbReference type="Proteomes" id="UP001214441"/>
    </source>
</evidence>
<evidence type="ECO:0000313" key="11">
    <source>
        <dbReference type="EMBL" id="MDJ1131303.1"/>
    </source>
</evidence>
<keyword evidence="4 9" id="KW-0812">Transmembrane</keyword>
<feature type="transmembrane region" description="Helical" evidence="9">
    <location>
        <begin position="312"/>
        <end position="331"/>
    </location>
</feature>
<sequence length="542" mass="56464">MQGFSREPGTHGPLEEEIPTAGKRKVGRWGAVIAVGGFLFGYDTGVVSGALLYIRRDFDLNSFQQGAVVSVMLIGAMFGALGAGRVADRIGRKKTLALEGVVFIFGTAIAVAATGFGMLVAGRVVLGLAVGAASATVPIYLSEISPSQIRGRVLSANQLMITVGILASYLVDLAFAGSGNWRAMIGAGFVPSVFLCLGTLFLVPESPLWLMRNGEKEKARKVIAMVSDEEHADRLLERFRQYQEQQKRSGGGEGGSQQSQRQGWRVLLTARARPALAVGLVLAAVQQFGGINTIIYYSPTIIEQTGLNASNSIFYSVFIGAINLLMTLVALRLIDRVGRRRLLIISLAGMLVTLALLGLSFVADWNSELSLVFMVLYIAVYAGGLGSVFWVLVGEIFPPSARAPGSSASTTVNWLSNFVVGQAFLPVADALGQGETFWIFAVICAVGLVFVGRFVPETQGRDFAEVDASLQARFGHKPSFGKGNGNGNTGSGGGTGNGSGSGTGGGGKAEGSGNGRSGGSGRGGEGGDGEGGDGGHGPVTRD</sequence>
<feature type="transmembrane region" description="Helical" evidence="9">
    <location>
        <begin position="96"/>
        <end position="118"/>
    </location>
</feature>
<dbReference type="Gene3D" id="1.20.1250.20">
    <property type="entry name" value="MFS general substrate transporter like domains"/>
    <property type="match status" value="1"/>
</dbReference>
<evidence type="ECO:0000256" key="8">
    <source>
        <dbReference type="SAM" id="MobiDB-lite"/>
    </source>
</evidence>
<comment type="subcellular location">
    <subcellularLocation>
        <location evidence="1">Cell membrane</location>
        <topology evidence="1">Multi-pass membrane protein</topology>
    </subcellularLocation>
</comment>
<feature type="compositionally biased region" description="Gly residues" evidence="8">
    <location>
        <begin position="482"/>
        <end position="526"/>
    </location>
</feature>
<feature type="transmembrane region" description="Helical" evidence="9">
    <location>
        <begin position="183"/>
        <end position="203"/>
    </location>
</feature>
<dbReference type="Pfam" id="PF00083">
    <property type="entry name" value="Sugar_tr"/>
    <property type="match status" value="1"/>
</dbReference>
<dbReference type="SUPFAM" id="SSF103473">
    <property type="entry name" value="MFS general substrate transporter"/>
    <property type="match status" value="1"/>
</dbReference>
<dbReference type="InterPro" id="IPR050814">
    <property type="entry name" value="Myo-inositol_Transporter"/>
</dbReference>
<dbReference type="NCBIfam" id="TIGR00879">
    <property type="entry name" value="SP"/>
    <property type="match status" value="1"/>
</dbReference>
<evidence type="ECO:0000256" key="3">
    <source>
        <dbReference type="ARBA" id="ARBA00022448"/>
    </source>
</evidence>
<evidence type="ECO:0000259" key="10">
    <source>
        <dbReference type="PROSITE" id="PS50850"/>
    </source>
</evidence>
<gene>
    <name evidence="11" type="ORF">NMN56_004905</name>
</gene>
<evidence type="ECO:0000256" key="9">
    <source>
        <dbReference type="SAM" id="Phobius"/>
    </source>
</evidence>
<evidence type="ECO:0000256" key="1">
    <source>
        <dbReference type="ARBA" id="ARBA00004651"/>
    </source>
</evidence>
<reference evidence="11 12" key="1">
    <citation type="submission" date="2023-05" db="EMBL/GenBank/DDBJ databases">
        <title>Streptantibioticus silvisoli sp. nov., acidotolerant actinomycetes 1 from pine litter.</title>
        <authorList>
            <person name="Swiecimska M."/>
            <person name="Golinska P."/>
            <person name="Sangal V."/>
            <person name="Wachnowicz B."/>
            <person name="Goodfellow M."/>
        </authorList>
    </citation>
    <scope>NUCLEOTIDE SEQUENCE [LARGE SCALE GENOMIC DNA]</scope>
    <source>
        <strain evidence="11 12">DSM 42109</strain>
    </source>
</reference>
<evidence type="ECO:0000256" key="5">
    <source>
        <dbReference type="ARBA" id="ARBA00022989"/>
    </source>
</evidence>
<dbReference type="InterPro" id="IPR036259">
    <property type="entry name" value="MFS_trans_sf"/>
</dbReference>
<dbReference type="PRINTS" id="PR00171">
    <property type="entry name" value="SUGRTRNSPORT"/>
</dbReference>
<evidence type="ECO:0000256" key="7">
    <source>
        <dbReference type="RuleBase" id="RU003346"/>
    </source>
</evidence>
<dbReference type="Proteomes" id="UP001214441">
    <property type="component" value="Unassembled WGS sequence"/>
</dbReference>
<keyword evidence="12" id="KW-1185">Reference proteome</keyword>
<dbReference type="InterPro" id="IPR005829">
    <property type="entry name" value="Sugar_transporter_CS"/>
</dbReference>
<keyword evidence="3 7" id="KW-0813">Transport</keyword>
<feature type="transmembrane region" description="Helical" evidence="9">
    <location>
        <begin position="124"/>
        <end position="141"/>
    </location>
</feature>
<dbReference type="PANTHER" id="PTHR48020:SF12">
    <property type="entry name" value="PROTON MYO-INOSITOL COTRANSPORTER"/>
    <property type="match status" value="1"/>
</dbReference>
<proteinExistence type="inferred from homology"/>
<feature type="transmembrane region" description="Helical" evidence="9">
    <location>
        <begin position="414"/>
        <end position="431"/>
    </location>
</feature>
<dbReference type="RefSeq" id="WP_274039130.1">
    <property type="nucleotide sequence ID" value="NZ_JANCPR020000004.1"/>
</dbReference>
<dbReference type="PROSITE" id="PS50850">
    <property type="entry name" value="MFS"/>
    <property type="match status" value="1"/>
</dbReference>
<name>A0ABT6ZQH7_9ACTN</name>
<feature type="compositionally biased region" description="Gly residues" evidence="8">
    <location>
        <begin position="532"/>
        <end position="542"/>
    </location>
</feature>
<feature type="region of interest" description="Disordered" evidence="8">
    <location>
        <begin position="475"/>
        <end position="542"/>
    </location>
</feature>
<dbReference type="InterPro" id="IPR005828">
    <property type="entry name" value="MFS_sugar_transport-like"/>
</dbReference>
<comment type="caution">
    <text evidence="11">The sequence shown here is derived from an EMBL/GenBank/DDBJ whole genome shotgun (WGS) entry which is preliminary data.</text>
</comment>
<dbReference type="InterPro" id="IPR020846">
    <property type="entry name" value="MFS_dom"/>
</dbReference>
<feature type="transmembrane region" description="Helical" evidence="9">
    <location>
        <begin position="437"/>
        <end position="455"/>
    </location>
</feature>